<proteinExistence type="predicted"/>
<accession>A0ACB9VRI5</accession>
<organism evidence="1 2">
    <name type="scientific">Chaenocephalus aceratus</name>
    <name type="common">Blackfin icefish</name>
    <name type="synonym">Chaenichthys aceratus</name>
    <dbReference type="NCBI Taxonomy" id="36190"/>
    <lineage>
        <taxon>Eukaryota</taxon>
        <taxon>Metazoa</taxon>
        <taxon>Chordata</taxon>
        <taxon>Craniata</taxon>
        <taxon>Vertebrata</taxon>
        <taxon>Euteleostomi</taxon>
        <taxon>Actinopterygii</taxon>
        <taxon>Neopterygii</taxon>
        <taxon>Teleostei</taxon>
        <taxon>Neoteleostei</taxon>
        <taxon>Acanthomorphata</taxon>
        <taxon>Eupercaria</taxon>
        <taxon>Perciformes</taxon>
        <taxon>Notothenioidei</taxon>
        <taxon>Channichthyidae</taxon>
        <taxon>Chaenocephalus</taxon>
    </lineage>
</organism>
<reference evidence="1" key="1">
    <citation type="submission" date="2022-05" db="EMBL/GenBank/DDBJ databases">
        <title>Chromosome-level genome of Chaenocephalus aceratus.</title>
        <authorList>
            <person name="Park H."/>
        </authorList>
    </citation>
    <scope>NUCLEOTIDE SEQUENCE</scope>
    <source>
        <strain evidence="1">KU_202001</strain>
    </source>
</reference>
<evidence type="ECO:0000313" key="2">
    <source>
        <dbReference type="Proteomes" id="UP001057452"/>
    </source>
</evidence>
<feature type="non-terminal residue" evidence="1">
    <location>
        <position position="1"/>
    </location>
</feature>
<evidence type="ECO:0000313" key="1">
    <source>
        <dbReference type="EMBL" id="KAI4802684.1"/>
    </source>
</evidence>
<protein>
    <submittedName>
        <fullName evidence="1">Uncharacterized protein</fullName>
    </submittedName>
</protein>
<dbReference type="Proteomes" id="UP001057452">
    <property type="component" value="Chromosome 23"/>
</dbReference>
<name>A0ACB9VRI5_CHAAC</name>
<comment type="caution">
    <text evidence="1">The sequence shown here is derived from an EMBL/GenBank/DDBJ whole genome shotgun (WGS) entry which is preliminary data.</text>
</comment>
<sequence length="55" mass="6240">CCWDQVSHEALQEQRNQWVTVIRSGGSCLRSPLPQKSLYLIDCKAIDMGHPRGDL</sequence>
<dbReference type="EMBL" id="CM043807">
    <property type="protein sequence ID" value="KAI4802684.1"/>
    <property type="molecule type" value="Genomic_DNA"/>
</dbReference>
<feature type="non-terminal residue" evidence="1">
    <location>
        <position position="55"/>
    </location>
</feature>
<gene>
    <name evidence="1" type="ORF">KUCAC02_006266</name>
</gene>
<keyword evidence="2" id="KW-1185">Reference proteome</keyword>